<reference evidence="3 4" key="1">
    <citation type="journal article" date="2019" name="Sci. Transl. Med.">
        <title>Quorum sensing between bacterial species on the skin protects against epidermal injury in atopic dermatitis.</title>
        <authorList>
            <person name="Williams M.R."/>
        </authorList>
    </citation>
    <scope>NUCLEOTIDE SEQUENCE [LARGE SCALE GENOMIC DNA]</scope>
    <source>
        <strain evidence="3 4">H8</strain>
    </source>
</reference>
<evidence type="ECO:0000313" key="5">
    <source>
        <dbReference type="Proteomes" id="UP000538955"/>
    </source>
</evidence>
<comment type="caution">
    <text evidence="2">The sequence shown here is derived from an EMBL/GenBank/DDBJ whole genome shotgun (WGS) entry which is preliminary data.</text>
</comment>
<dbReference type="EMBL" id="JABBLX010000001">
    <property type="protein sequence ID" value="NMK96483.1"/>
    <property type="molecule type" value="Genomic_DNA"/>
</dbReference>
<dbReference type="EMBL" id="JABBMI010000101">
    <property type="protein sequence ID" value="NMK55561.1"/>
    <property type="molecule type" value="Genomic_DNA"/>
</dbReference>
<dbReference type="GeneID" id="93670111"/>
<gene>
    <name evidence="3" type="ORF">EQ811_01515</name>
    <name evidence="2" type="ORF">HHM13_00015</name>
    <name evidence="1" type="ORF">HHM24_12640</name>
</gene>
<evidence type="ECO:0000313" key="4">
    <source>
        <dbReference type="Proteomes" id="UP000291949"/>
    </source>
</evidence>
<dbReference type="Proteomes" id="UP000538955">
    <property type="component" value="Unassembled WGS sequence"/>
</dbReference>
<keyword evidence="5" id="KW-1185">Reference proteome</keyword>
<evidence type="ECO:0000313" key="1">
    <source>
        <dbReference type="EMBL" id="NMK55561.1"/>
    </source>
</evidence>
<dbReference type="RefSeq" id="WP_002433282.1">
    <property type="nucleotide sequence ID" value="NZ_AP014956.1"/>
</dbReference>
<dbReference type="EMBL" id="SCHC01000001">
    <property type="protein sequence ID" value="TBW77769.1"/>
    <property type="molecule type" value="Genomic_DNA"/>
</dbReference>
<accession>A0A7X9ZI29</accession>
<evidence type="ECO:0000313" key="6">
    <source>
        <dbReference type="Proteomes" id="UP000550736"/>
    </source>
</evidence>
<evidence type="ECO:0000313" key="2">
    <source>
        <dbReference type="EMBL" id="NMK96483.1"/>
    </source>
</evidence>
<dbReference type="Proteomes" id="UP000291949">
    <property type="component" value="Unassembled WGS sequence"/>
</dbReference>
<proteinExistence type="predicted"/>
<dbReference type="AlphaFoldDB" id="A0A7X9ZI29"/>
<name>A0A7X9ZI29_STACP</name>
<evidence type="ECO:0000313" key="3">
    <source>
        <dbReference type="EMBL" id="TBW77769.1"/>
    </source>
</evidence>
<dbReference type="Proteomes" id="UP000550736">
    <property type="component" value="Unassembled WGS sequence"/>
</dbReference>
<organism evidence="2 6">
    <name type="scientific">Staphylococcus capitis</name>
    <dbReference type="NCBI Taxonomy" id="29388"/>
    <lineage>
        <taxon>Bacteria</taxon>
        <taxon>Bacillati</taxon>
        <taxon>Bacillota</taxon>
        <taxon>Bacilli</taxon>
        <taxon>Bacillales</taxon>
        <taxon>Staphylococcaceae</taxon>
        <taxon>Staphylococcus</taxon>
    </lineage>
</organism>
<sequence length="74" mass="8569">MDNWKIDNHSNRKFLIQKNEGELSIVEPLDNGAFKILAEINLSNENDVNIYDSHLYVSVSLEQEEICIFDNNNT</sequence>
<reference evidence="5 6" key="2">
    <citation type="submission" date="2020-04" db="EMBL/GenBank/DDBJ databases">
        <title>The Epidemiology and Molecular Characteristics of Linezolid-Resistant Staphylococcus capitis in Huashan Hospital, Shanghai.</title>
        <authorList>
            <person name="Ding L."/>
            <person name="Li P."/>
            <person name="Yang Y."/>
            <person name="Lin D."/>
            <person name="Xu X."/>
        </authorList>
    </citation>
    <scope>NUCLEOTIDE SEQUENCE [LARGE SCALE GENOMIC DNA]</scope>
    <source>
        <strain evidence="2 6">12-86</strain>
        <strain evidence="1 5">17-84</strain>
    </source>
</reference>
<protein>
    <submittedName>
        <fullName evidence="2">Uncharacterized protein</fullName>
    </submittedName>
</protein>